<evidence type="ECO:0000259" key="1">
    <source>
        <dbReference type="Pfam" id="PF09699"/>
    </source>
</evidence>
<evidence type="ECO:0000313" key="3">
    <source>
        <dbReference type="Proteomes" id="UP000262325"/>
    </source>
</evidence>
<reference evidence="2 3" key="1">
    <citation type="journal article" date="2018" name="Nat. Biotechnol.">
        <title>A standardized bacterial taxonomy based on genome phylogeny substantially revises the tree of life.</title>
        <authorList>
            <person name="Parks D.H."/>
            <person name="Chuvochina M."/>
            <person name="Waite D.W."/>
            <person name="Rinke C."/>
            <person name="Skarshewski A."/>
            <person name="Chaumeil P.A."/>
            <person name="Hugenholtz P."/>
        </authorList>
    </citation>
    <scope>NUCLEOTIDE SEQUENCE [LARGE SCALE GENOMIC DNA]</scope>
    <source>
        <strain evidence="2">UBA8672</strain>
    </source>
</reference>
<accession>A0A3D5QDF5</accession>
<dbReference type="Proteomes" id="UP000262325">
    <property type="component" value="Unassembled WGS sequence"/>
</dbReference>
<organism evidence="2 3">
    <name type="scientific">Flexistipes sinusarabici</name>
    <dbReference type="NCBI Taxonomy" id="2352"/>
    <lineage>
        <taxon>Bacteria</taxon>
        <taxon>Pseudomonadati</taxon>
        <taxon>Deferribacterota</taxon>
        <taxon>Deferribacteres</taxon>
        <taxon>Deferribacterales</taxon>
        <taxon>Flexistipitaceae</taxon>
        <taxon>Flexistipes</taxon>
    </lineage>
</organism>
<gene>
    <name evidence="2" type="ORF">DHM44_09345</name>
</gene>
<dbReference type="InterPro" id="IPR010177">
    <property type="entry name" value="Paired_CXXCH_1"/>
</dbReference>
<feature type="non-terminal residue" evidence="2">
    <location>
        <position position="1"/>
    </location>
</feature>
<evidence type="ECO:0000313" key="2">
    <source>
        <dbReference type="EMBL" id="HCW93871.1"/>
    </source>
</evidence>
<protein>
    <submittedName>
        <fullName evidence="2">Cytochrome C</fullName>
    </submittedName>
</protein>
<proteinExistence type="predicted"/>
<comment type="caution">
    <text evidence="2">The sequence shown here is derived from an EMBL/GenBank/DDBJ whole genome shotgun (WGS) entry which is preliminary data.</text>
</comment>
<dbReference type="AlphaFoldDB" id="A0A3D5QDF5"/>
<feature type="domain" description="Doubled CXXCH motif" evidence="1">
    <location>
        <begin position="18"/>
        <end position="52"/>
    </location>
</feature>
<dbReference type="Pfam" id="PF09699">
    <property type="entry name" value="Paired_CXXCH_1"/>
    <property type="match status" value="1"/>
</dbReference>
<dbReference type="NCBIfam" id="TIGR01905">
    <property type="entry name" value="paired_CXXCH_1"/>
    <property type="match status" value="1"/>
</dbReference>
<dbReference type="InterPro" id="IPR036280">
    <property type="entry name" value="Multihaem_cyt_sf"/>
</dbReference>
<dbReference type="EMBL" id="DPPF01000197">
    <property type="protein sequence ID" value="HCW93871.1"/>
    <property type="molecule type" value="Genomic_DNA"/>
</dbReference>
<name>A0A3D5QDF5_FLESI</name>
<sequence>QTHPTSGVTIESTGKEISCVSCHNPHYGKVPQMFQHGADKFMTLCAECHEDKF</sequence>
<dbReference type="Gene3D" id="3.90.10.10">
    <property type="entry name" value="Cytochrome C3"/>
    <property type="match status" value="1"/>
</dbReference>
<dbReference type="SUPFAM" id="SSF48695">
    <property type="entry name" value="Multiheme cytochromes"/>
    <property type="match status" value="1"/>
</dbReference>